<evidence type="ECO:0000313" key="8">
    <source>
        <dbReference type="Proteomes" id="UP000366945"/>
    </source>
</evidence>
<evidence type="ECO:0000313" key="7">
    <source>
        <dbReference type="EMBL" id="VVE26601.1"/>
    </source>
</evidence>
<dbReference type="SMART" id="SM00644">
    <property type="entry name" value="Ami_2"/>
    <property type="match status" value="1"/>
</dbReference>
<dbReference type="RefSeq" id="WP_150680686.1">
    <property type="nucleotide sequence ID" value="NZ_CABPSK010000003.1"/>
</dbReference>
<dbReference type="InterPro" id="IPR002502">
    <property type="entry name" value="Amidase_domain"/>
</dbReference>
<evidence type="ECO:0000256" key="3">
    <source>
        <dbReference type="ARBA" id="ARBA00011901"/>
    </source>
</evidence>
<evidence type="ECO:0000256" key="4">
    <source>
        <dbReference type="ARBA" id="ARBA00022801"/>
    </source>
</evidence>
<dbReference type="CDD" id="cd06583">
    <property type="entry name" value="PGRP"/>
    <property type="match status" value="1"/>
</dbReference>
<evidence type="ECO:0000259" key="6">
    <source>
        <dbReference type="SMART" id="SM00644"/>
    </source>
</evidence>
<dbReference type="AlphaFoldDB" id="A0A5E4WQ44"/>
<dbReference type="GeneID" id="300405436"/>
<feature type="domain" description="N-acetylmuramoyl-L-alanine amidase" evidence="6">
    <location>
        <begin position="55"/>
        <end position="207"/>
    </location>
</feature>
<dbReference type="InterPro" id="IPR036505">
    <property type="entry name" value="Amidase/PGRP_sf"/>
</dbReference>
<keyword evidence="4" id="KW-0378">Hydrolase</keyword>
<reference evidence="7 8" key="1">
    <citation type="submission" date="2019-08" db="EMBL/GenBank/DDBJ databases">
        <authorList>
            <person name="Peeters C."/>
        </authorList>
    </citation>
    <scope>NUCLEOTIDE SEQUENCE [LARGE SCALE GENOMIC DNA]</scope>
    <source>
        <strain evidence="7 8">LMG 31114</strain>
    </source>
</reference>
<dbReference type="GO" id="GO:0009253">
    <property type="term" value="P:peptidoglycan catabolic process"/>
    <property type="evidence" value="ECO:0007669"/>
    <property type="project" value="InterPro"/>
</dbReference>
<dbReference type="InterPro" id="IPR036366">
    <property type="entry name" value="PGBDSf"/>
</dbReference>
<name>A0A5E4WQ44_9BURK</name>
<keyword evidence="8" id="KW-1185">Reference proteome</keyword>
<dbReference type="FunFam" id="3.40.80.10:FF:000003">
    <property type="entry name" value="N-acetylmuramoyl-L-alanine amidase"/>
    <property type="match status" value="1"/>
</dbReference>
<comment type="catalytic activity">
    <reaction evidence="1">
        <text>Hydrolyzes the link between N-acetylmuramoyl residues and L-amino acid residues in certain cell-wall glycopeptides.</text>
        <dbReference type="EC" id="3.5.1.28"/>
    </reaction>
</comment>
<dbReference type="GO" id="GO:0009254">
    <property type="term" value="P:peptidoglycan turnover"/>
    <property type="evidence" value="ECO:0007669"/>
    <property type="project" value="TreeGrafter"/>
</dbReference>
<dbReference type="SUPFAM" id="SSF47090">
    <property type="entry name" value="PGBD-like"/>
    <property type="match status" value="1"/>
</dbReference>
<evidence type="ECO:0000256" key="5">
    <source>
        <dbReference type="ARBA" id="ARBA00023316"/>
    </source>
</evidence>
<dbReference type="Pfam" id="PF01471">
    <property type="entry name" value="PG_binding_1"/>
    <property type="match status" value="1"/>
</dbReference>
<dbReference type="GO" id="GO:0008745">
    <property type="term" value="F:N-acetylmuramoyl-L-alanine amidase activity"/>
    <property type="evidence" value="ECO:0007669"/>
    <property type="project" value="UniProtKB-EC"/>
</dbReference>
<dbReference type="Proteomes" id="UP000366945">
    <property type="component" value="Unassembled WGS sequence"/>
</dbReference>
<evidence type="ECO:0000256" key="1">
    <source>
        <dbReference type="ARBA" id="ARBA00001561"/>
    </source>
</evidence>
<comment type="similarity">
    <text evidence="2">Belongs to the N-acetylmuramoyl-L-alanine amidase 2 family.</text>
</comment>
<evidence type="ECO:0000256" key="2">
    <source>
        <dbReference type="ARBA" id="ARBA00007553"/>
    </source>
</evidence>
<protein>
    <recommendedName>
        <fullName evidence="3">N-acetylmuramoyl-L-alanine amidase</fullName>
        <ecNumber evidence="3">3.5.1.28</ecNumber>
    </recommendedName>
</protein>
<dbReference type="InterPro" id="IPR002477">
    <property type="entry name" value="Peptidoglycan-bd-like"/>
</dbReference>
<gene>
    <name evidence="7" type="ORF">PPN31114_03426</name>
</gene>
<dbReference type="Gene3D" id="3.40.80.10">
    <property type="entry name" value="Peptidoglycan recognition protein-like"/>
    <property type="match status" value="1"/>
</dbReference>
<organism evidence="7 8">
    <name type="scientific">Pandoraea pneumonica</name>
    <dbReference type="NCBI Taxonomy" id="2508299"/>
    <lineage>
        <taxon>Bacteria</taxon>
        <taxon>Pseudomonadati</taxon>
        <taxon>Pseudomonadota</taxon>
        <taxon>Betaproteobacteria</taxon>
        <taxon>Burkholderiales</taxon>
        <taxon>Burkholderiaceae</taxon>
        <taxon>Pandoraea</taxon>
    </lineage>
</organism>
<proteinExistence type="inferred from homology"/>
<dbReference type="EC" id="3.5.1.28" evidence="3"/>
<dbReference type="Pfam" id="PF01510">
    <property type="entry name" value="Amidase_2"/>
    <property type="match status" value="1"/>
</dbReference>
<dbReference type="SUPFAM" id="SSF55846">
    <property type="entry name" value="N-acetylmuramoyl-L-alanine amidase-like"/>
    <property type="match status" value="1"/>
</dbReference>
<dbReference type="InterPro" id="IPR036365">
    <property type="entry name" value="PGBD-like_sf"/>
</dbReference>
<keyword evidence="5" id="KW-0961">Cell wall biogenesis/degradation</keyword>
<dbReference type="InterPro" id="IPR051206">
    <property type="entry name" value="NAMLAA_amidase_2"/>
</dbReference>
<dbReference type="OrthoDB" id="9794842at2"/>
<accession>A0A5E4WQ44</accession>
<dbReference type="Gene3D" id="1.10.101.10">
    <property type="entry name" value="PGBD-like superfamily/PGBD"/>
    <property type="match status" value="1"/>
</dbReference>
<dbReference type="PANTHER" id="PTHR30417:SF1">
    <property type="entry name" value="N-ACETYLMURAMOYL-L-ALANINE AMIDASE AMID"/>
    <property type="match status" value="1"/>
</dbReference>
<sequence length="314" mass="34289">MPGTPSRPPHGPLKSQRRNFLRGASAWSATALVLPISGCASLLEPTEPRASYKLDALIASPNQDSRVRTLVLHYTALPLGASIAILTDPKRAVSAHYLVPNVPRNDGEFGVFALVPESRLARHAGVSYWQGERMLNGTSIGIEIINGGFPAKDNRVPLMTRSWEAYGQDQIAVVGQLAGDIVARHDIAPHRVVAHADVAPGRKLDPGPLFPWHTLYEIYGVGAWPDADVVEYHRVAQPFDGDIGDLQAKLLAYGYDTPQTGELDARTVDVVSAFQMHFRPARYDGVPDAETVAILDALLEKYFNRPRKPRNGPV</sequence>
<dbReference type="GO" id="GO:0071555">
    <property type="term" value="P:cell wall organization"/>
    <property type="evidence" value="ECO:0007669"/>
    <property type="project" value="UniProtKB-KW"/>
</dbReference>
<dbReference type="EMBL" id="CABPSK010000003">
    <property type="protein sequence ID" value="VVE26601.1"/>
    <property type="molecule type" value="Genomic_DNA"/>
</dbReference>
<dbReference type="GO" id="GO:0019867">
    <property type="term" value="C:outer membrane"/>
    <property type="evidence" value="ECO:0007669"/>
    <property type="project" value="TreeGrafter"/>
</dbReference>
<dbReference type="PANTHER" id="PTHR30417">
    <property type="entry name" value="N-ACETYLMURAMOYL-L-ALANINE AMIDASE AMID"/>
    <property type="match status" value="1"/>
</dbReference>